<dbReference type="AlphaFoldDB" id="D5VTC1"/>
<evidence type="ECO:0000313" key="5">
    <source>
        <dbReference type="Proteomes" id="UP000002061"/>
    </source>
</evidence>
<dbReference type="Gene3D" id="3.90.1640.30">
    <property type="match status" value="1"/>
</dbReference>
<evidence type="ECO:0000313" key="4">
    <source>
        <dbReference type="EMBL" id="ADG13824.1"/>
    </source>
</evidence>
<keyword evidence="1" id="KW-0175">Coiled coil</keyword>
<dbReference type="HOGENOM" id="CLU_042622_0_0_2"/>
<dbReference type="Gene3D" id="3.10.310.30">
    <property type="match status" value="1"/>
</dbReference>
<dbReference type="InterPro" id="IPR051673">
    <property type="entry name" value="SSDNA_exonuclease_RecJ"/>
</dbReference>
<dbReference type="NCBIfam" id="NF040701">
    <property type="entry name" value="RecJ_Meth"/>
    <property type="match status" value="1"/>
</dbReference>
<dbReference type="InterPro" id="IPR053584">
    <property type="entry name" value="RecJ_exonuclease"/>
</dbReference>
<proteinExistence type="predicted"/>
<dbReference type="SUPFAM" id="SSF64182">
    <property type="entry name" value="DHH phosphoesterases"/>
    <property type="match status" value="1"/>
</dbReference>
<dbReference type="GO" id="GO:0003676">
    <property type="term" value="F:nucleic acid binding"/>
    <property type="evidence" value="ECO:0007669"/>
    <property type="project" value="InterPro"/>
</dbReference>
<dbReference type="Proteomes" id="UP000002061">
    <property type="component" value="Chromosome"/>
</dbReference>
<name>D5VTC1_METIM</name>
<dbReference type="PANTHER" id="PTHR30255:SF3">
    <property type="entry name" value="SINGLE-STRANDED-DNA-SPECIFIC EXONUCLEASE RECJ"/>
    <property type="match status" value="1"/>
</dbReference>
<dbReference type="Pfam" id="PF02272">
    <property type="entry name" value="DHHA1"/>
    <property type="match status" value="1"/>
</dbReference>
<keyword evidence="5" id="KW-1185">Reference proteome</keyword>
<organism evidence="4 5">
    <name type="scientific">Methanocaldococcus infernus (strain DSM 11812 / JCM 15783 / ME)</name>
    <dbReference type="NCBI Taxonomy" id="573063"/>
    <lineage>
        <taxon>Archaea</taxon>
        <taxon>Methanobacteriati</taxon>
        <taxon>Methanobacteriota</taxon>
        <taxon>Methanomada group</taxon>
        <taxon>Methanococci</taxon>
        <taxon>Methanococcales</taxon>
        <taxon>Methanocaldococcaceae</taxon>
        <taxon>Methanocaldococcus</taxon>
    </lineage>
</organism>
<dbReference type="eggNOG" id="arCOG00427">
    <property type="taxonomic scope" value="Archaea"/>
</dbReference>
<dbReference type="GeneID" id="9132190"/>
<protein>
    <submittedName>
        <fullName evidence="4">Phosphoesterase RecJ domain protein</fullName>
    </submittedName>
</protein>
<gene>
    <name evidence="4" type="ordered locus">Metin_1171</name>
</gene>
<dbReference type="PANTHER" id="PTHR30255">
    <property type="entry name" value="SINGLE-STRANDED-DNA-SPECIFIC EXONUCLEASE RECJ"/>
    <property type="match status" value="1"/>
</dbReference>
<accession>D5VTC1</accession>
<feature type="domain" description="DDH" evidence="2">
    <location>
        <begin position="19"/>
        <end position="139"/>
    </location>
</feature>
<feature type="coiled-coil region" evidence="1">
    <location>
        <begin position="320"/>
        <end position="351"/>
    </location>
</feature>
<evidence type="ECO:0000259" key="2">
    <source>
        <dbReference type="Pfam" id="PF01368"/>
    </source>
</evidence>
<evidence type="ECO:0000256" key="1">
    <source>
        <dbReference type="SAM" id="Coils"/>
    </source>
</evidence>
<dbReference type="STRING" id="573063.Metin_1171"/>
<dbReference type="InterPro" id="IPR003156">
    <property type="entry name" value="DHHA1_dom"/>
</dbReference>
<sequence length="454" mass="51910">MLREIERARKFILKNLDKKFLIVTHVDTDGLTSRVILQKLAERLNLDADYLFLTQLTPSTVEEVPFNDYDIIIMADLGSSHLSLLKEVRKKIIILDHHQPENIKLSNIIHVNPHLEGRSSLDLCGASVSYLLARAFGNNIDLAKYAILGAVGDVQNIWGRLEGLNRAILSDAILSGDLVVKSDLQLYGRCSRPLYISLRYWSDVRTDLLNNDENIIKYIKYINKKHNLNIDPTSSLSEIDYNEKKILGNELIIKALRYVPKGWVRFLPKVVFGEVYELRDEEEKILIDLSEFSTCINACTRYGDYETALRVLMGDRGKYLKRIKENLREHRKNLREALKHVKNDVEIIEEKKFQYFVTDKIEKNIIGIVASLSYGIDEINWLKPILAFSELSEGYKVSARCPRLMCLAENINLGRAIKLASLKVNGSGGGHSFASGAYIPEEKERFIKYFGECL</sequence>
<evidence type="ECO:0000259" key="3">
    <source>
        <dbReference type="Pfam" id="PF02272"/>
    </source>
</evidence>
<dbReference type="EMBL" id="CP002009">
    <property type="protein sequence ID" value="ADG13824.1"/>
    <property type="molecule type" value="Genomic_DNA"/>
</dbReference>
<dbReference type="Pfam" id="PF01368">
    <property type="entry name" value="DHH"/>
    <property type="match status" value="1"/>
</dbReference>
<dbReference type="RefSeq" id="WP_013100569.1">
    <property type="nucleotide sequence ID" value="NC_014122.1"/>
</dbReference>
<reference evidence="4" key="1">
    <citation type="submission" date="2010-04" db="EMBL/GenBank/DDBJ databases">
        <title>Complete sequence of Methanocaldococcus infernus ME.</title>
        <authorList>
            <consortium name="US DOE Joint Genome Institute"/>
            <person name="Lucas S."/>
            <person name="Copeland A."/>
            <person name="Lapidus A."/>
            <person name="Cheng J.-F."/>
            <person name="Bruce D."/>
            <person name="Goodwin L."/>
            <person name="Pitluck S."/>
            <person name="Munk A.C."/>
            <person name="Detter J.C."/>
            <person name="Han C."/>
            <person name="Tapia R."/>
            <person name="Land M."/>
            <person name="Hauser L."/>
            <person name="Kyrpides N."/>
            <person name="Mikhailova N."/>
            <person name="Sieprawska-Lupa M."/>
            <person name="Whitman W.B."/>
            <person name="Woyke T."/>
        </authorList>
    </citation>
    <scope>NUCLEOTIDE SEQUENCE [LARGE SCALE GENOMIC DNA]</scope>
    <source>
        <strain evidence="4">ME</strain>
    </source>
</reference>
<dbReference type="InterPro" id="IPR038763">
    <property type="entry name" value="DHH_sf"/>
</dbReference>
<dbReference type="OrthoDB" id="36101at2157"/>
<dbReference type="InterPro" id="IPR001667">
    <property type="entry name" value="DDH_dom"/>
</dbReference>
<dbReference type="KEGG" id="mif:Metin_1171"/>
<feature type="domain" description="DHHA1" evidence="3">
    <location>
        <begin position="353"/>
        <end position="452"/>
    </location>
</feature>
<dbReference type="GO" id="GO:0004527">
    <property type="term" value="F:exonuclease activity"/>
    <property type="evidence" value="ECO:0007669"/>
    <property type="project" value="UniProtKB-KW"/>
</dbReference>